<dbReference type="PANTHER" id="PTHR30472:SF58">
    <property type="entry name" value="IRON(3+)-HYDROXAMATE IMPORT SYSTEM PERMEASE PROTEIN FHUB"/>
    <property type="match status" value="1"/>
</dbReference>
<feature type="transmembrane region" description="Helical" evidence="8">
    <location>
        <begin position="202"/>
        <end position="219"/>
    </location>
</feature>
<dbReference type="GO" id="GO:0033214">
    <property type="term" value="P:siderophore-iron import into cell"/>
    <property type="evidence" value="ECO:0007669"/>
    <property type="project" value="TreeGrafter"/>
</dbReference>
<keyword evidence="5 8" id="KW-0812">Transmembrane</keyword>
<evidence type="ECO:0000256" key="5">
    <source>
        <dbReference type="ARBA" id="ARBA00022692"/>
    </source>
</evidence>
<evidence type="ECO:0008006" key="11">
    <source>
        <dbReference type="Google" id="ProtNLM"/>
    </source>
</evidence>
<dbReference type="PANTHER" id="PTHR30472">
    <property type="entry name" value="FERRIC ENTEROBACTIN TRANSPORT SYSTEM PERMEASE PROTEIN"/>
    <property type="match status" value="1"/>
</dbReference>
<name>A0A0C2VXD7_9BACL</name>
<feature type="transmembrane region" description="Helical" evidence="8">
    <location>
        <begin position="156"/>
        <end position="178"/>
    </location>
</feature>
<dbReference type="GO" id="GO:0005886">
    <property type="term" value="C:plasma membrane"/>
    <property type="evidence" value="ECO:0007669"/>
    <property type="project" value="UniProtKB-SubCell"/>
</dbReference>
<feature type="transmembrane region" description="Helical" evidence="8">
    <location>
        <begin position="282"/>
        <end position="302"/>
    </location>
</feature>
<keyword evidence="10" id="KW-1185">Reference proteome</keyword>
<dbReference type="FunFam" id="1.10.3470.10:FF:000001">
    <property type="entry name" value="Vitamin B12 ABC transporter permease BtuC"/>
    <property type="match status" value="1"/>
</dbReference>
<accession>A0A0C2VXD7</accession>
<comment type="subcellular location">
    <subcellularLocation>
        <location evidence="1">Cell membrane</location>
        <topology evidence="1">Multi-pass membrane protein</topology>
    </subcellularLocation>
</comment>
<feature type="transmembrane region" description="Helical" evidence="8">
    <location>
        <begin position="123"/>
        <end position="144"/>
    </location>
</feature>
<dbReference type="GO" id="GO:0022857">
    <property type="term" value="F:transmembrane transporter activity"/>
    <property type="evidence" value="ECO:0007669"/>
    <property type="project" value="InterPro"/>
</dbReference>
<dbReference type="Gene3D" id="1.10.3470.10">
    <property type="entry name" value="ABC transporter involved in vitamin B12 uptake, BtuC"/>
    <property type="match status" value="1"/>
</dbReference>
<evidence type="ECO:0000313" key="9">
    <source>
        <dbReference type="EMBL" id="KIL49071.1"/>
    </source>
</evidence>
<evidence type="ECO:0000256" key="8">
    <source>
        <dbReference type="SAM" id="Phobius"/>
    </source>
</evidence>
<dbReference type="SUPFAM" id="SSF81345">
    <property type="entry name" value="ABC transporter involved in vitamin B12 uptake, BtuC"/>
    <property type="match status" value="1"/>
</dbReference>
<sequence length="339" mass="35852">MKKKSSNKKARVKTFFILLVSVVLLFATMVASLALGSAHYSLETLQEALMSGTDTKEGQIIWDIRMPRMLTALLVGCFLAVSGAFMQTLTRNALAEPGLLGISSGAAFVLVIGLALFPGMTAAGTTAAAMVGATITMVLILALANWTKGGSSPVKLALAGMAIGMFLTSLTTAISLYFDVAKSMSFWYAGALYTAGWGDVKLLSLFGLTALPVLLYLLRPMTIVRFGDDVARSLGVQVKMVQFLAVITILLLTGSSVAVAGSISFVGLIIPHISKMLVGEDYFHMIPVSIVLGGLLLVLADLGSKFMNPPFETSVGIVTALIGVPFFLYLIKRRGVGIK</sequence>
<dbReference type="InterPro" id="IPR000522">
    <property type="entry name" value="ABC_transptr_permease_BtuC"/>
</dbReference>
<gene>
    <name evidence="9" type="ORF">KR50_11060</name>
</gene>
<dbReference type="PATRIC" id="fig|220754.4.peg.1127"/>
<protein>
    <recommendedName>
        <fullName evidence="11">Ferrichrome ABC transporter permease</fullName>
    </recommendedName>
</protein>
<dbReference type="InterPro" id="IPR037294">
    <property type="entry name" value="ABC_BtuC-like"/>
</dbReference>
<keyword evidence="4" id="KW-1003">Cell membrane</keyword>
<reference evidence="9 10" key="1">
    <citation type="submission" date="2015-01" db="EMBL/GenBank/DDBJ databases">
        <title>Jeotgalibacillus campisalis genome sequencing.</title>
        <authorList>
            <person name="Goh K.M."/>
            <person name="Chan K.-G."/>
            <person name="Yaakop A.S."/>
            <person name="Ee R."/>
            <person name="Gan H.M."/>
            <person name="Chan C.S."/>
        </authorList>
    </citation>
    <scope>NUCLEOTIDE SEQUENCE [LARGE SCALE GENOMIC DNA]</scope>
    <source>
        <strain evidence="9 10">SF-57</strain>
    </source>
</reference>
<comment type="similarity">
    <text evidence="2">Belongs to the binding-protein-dependent transport system permease family. FecCD subfamily.</text>
</comment>
<feature type="transmembrane region" description="Helical" evidence="8">
    <location>
        <begin position="69"/>
        <end position="86"/>
    </location>
</feature>
<evidence type="ECO:0000256" key="3">
    <source>
        <dbReference type="ARBA" id="ARBA00022448"/>
    </source>
</evidence>
<organism evidence="9 10">
    <name type="scientific">Jeotgalibacillus campisalis</name>
    <dbReference type="NCBI Taxonomy" id="220754"/>
    <lineage>
        <taxon>Bacteria</taxon>
        <taxon>Bacillati</taxon>
        <taxon>Bacillota</taxon>
        <taxon>Bacilli</taxon>
        <taxon>Bacillales</taxon>
        <taxon>Caryophanaceae</taxon>
        <taxon>Jeotgalibacillus</taxon>
    </lineage>
</organism>
<feature type="transmembrane region" description="Helical" evidence="8">
    <location>
        <begin position="98"/>
        <end position="117"/>
    </location>
</feature>
<evidence type="ECO:0000256" key="4">
    <source>
        <dbReference type="ARBA" id="ARBA00022475"/>
    </source>
</evidence>
<evidence type="ECO:0000313" key="10">
    <source>
        <dbReference type="Proteomes" id="UP000031972"/>
    </source>
</evidence>
<keyword evidence="3" id="KW-0813">Transport</keyword>
<feature type="transmembrane region" description="Helical" evidence="8">
    <location>
        <begin position="314"/>
        <end position="331"/>
    </location>
</feature>
<dbReference type="EMBL" id="JXRR01000010">
    <property type="protein sequence ID" value="KIL49071.1"/>
    <property type="molecule type" value="Genomic_DNA"/>
</dbReference>
<keyword evidence="7 8" id="KW-0472">Membrane</keyword>
<dbReference type="AlphaFoldDB" id="A0A0C2VXD7"/>
<feature type="transmembrane region" description="Helical" evidence="8">
    <location>
        <begin position="240"/>
        <end position="270"/>
    </location>
</feature>
<evidence type="ECO:0000256" key="7">
    <source>
        <dbReference type="ARBA" id="ARBA00023136"/>
    </source>
</evidence>
<keyword evidence="6 8" id="KW-1133">Transmembrane helix</keyword>
<evidence type="ECO:0000256" key="2">
    <source>
        <dbReference type="ARBA" id="ARBA00007935"/>
    </source>
</evidence>
<dbReference type="Pfam" id="PF01032">
    <property type="entry name" value="FecCD"/>
    <property type="match status" value="1"/>
</dbReference>
<evidence type="ECO:0000256" key="6">
    <source>
        <dbReference type="ARBA" id="ARBA00022989"/>
    </source>
</evidence>
<dbReference type="Proteomes" id="UP000031972">
    <property type="component" value="Unassembled WGS sequence"/>
</dbReference>
<dbReference type="OrthoDB" id="9811721at2"/>
<evidence type="ECO:0000256" key="1">
    <source>
        <dbReference type="ARBA" id="ARBA00004651"/>
    </source>
</evidence>
<dbReference type="RefSeq" id="WP_041055855.1">
    <property type="nucleotide sequence ID" value="NZ_JXRR01000010.1"/>
</dbReference>
<proteinExistence type="inferred from homology"/>
<dbReference type="CDD" id="cd06550">
    <property type="entry name" value="TM_ABC_iron-siderophores_like"/>
    <property type="match status" value="1"/>
</dbReference>
<comment type="caution">
    <text evidence="9">The sequence shown here is derived from an EMBL/GenBank/DDBJ whole genome shotgun (WGS) entry which is preliminary data.</text>
</comment>